<dbReference type="Proteomes" id="UP000887568">
    <property type="component" value="Unplaced"/>
</dbReference>
<dbReference type="GO" id="GO:0120231">
    <property type="term" value="C:DNA recombinase auxiliary factor complex"/>
    <property type="evidence" value="ECO:0007669"/>
    <property type="project" value="TreeGrafter"/>
</dbReference>
<dbReference type="Pfam" id="PF18517">
    <property type="entry name" value="LZ3wCH"/>
    <property type="match status" value="1"/>
</dbReference>
<dbReference type="PANTHER" id="PTHR15938:SF0">
    <property type="entry name" value="HOMOLOGOUS-PAIRING PROTEIN 2 HOMOLOG"/>
    <property type="match status" value="1"/>
</dbReference>
<comment type="similarity">
    <text evidence="2">Belongs to the HOP2 family.</text>
</comment>
<dbReference type="GO" id="GO:0120230">
    <property type="term" value="F:recombinase activator activity"/>
    <property type="evidence" value="ECO:0007669"/>
    <property type="project" value="TreeGrafter"/>
</dbReference>
<sequence length="211" mass="24439">MSKSKDSDAVTAILDYLNRQNRPYSAIDVFNNLHKEFGKTAVVRALEDLAQNGKIKEKVYGKQKVYVADQSQFPDVDDSELKTMDTQIKELQDKLQKTQSTCKHQEQELRSIDTSMSTEQARERLEQVNQEIECNKEKLATLTSATNHVRPEEKDKIYANQAKYVKGWKKRKRMTMDIVNAILEGYPKTKKQLFEDVGLETDEEYNVKIPE</sequence>
<dbReference type="InterPro" id="IPR010776">
    <property type="entry name" value="Hop2_WH_dom"/>
</dbReference>
<feature type="domain" description="Homologous-pairing protein 2 winged helix" evidence="9">
    <location>
        <begin position="8"/>
        <end position="68"/>
    </location>
</feature>
<dbReference type="RefSeq" id="XP_038077037.1">
    <property type="nucleotide sequence ID" value="XM_038221109.1"/>
</dbReference>
<evidence type="ECO:0000256" key="7">
    <source>
        <dbReference type="ARBA" id="ARBA00023254"/>
    </source>
</evidence>
<comment type="subcellular location">
    <subcellularLocation>
        <location evidence="1">Nucleus</location>
    </subcellularLocation>
</comment>
<evidence type="ECO:0000313" key="12">
    <source>
        <dbReference type="Proteomes" id="UP000887568"/>
    </source>
</evidence>
<dbReference type="CTD" id="29893"/>
<evidence type="ECO:0000259" key="10">
    <source>
        <dbReference type="Pfam" id="PF18517"/>
    </source>
</evidence>
<evidence type="ECO:0000256" key="8">
    <source>
        <dbReference type="SAM" id="Coils"/>
    </source>
</evidence>
<evidence type="ECO:0000256" key="3">
    <source>
        <dbReference type="ARBA" id="ARBA00016093"/>
    </source>
</evidence>
<keyword evidence="6" id="KW-0539">Nucleus</keyword>
<dbReference type="GO" id="GO:0007129">
    <property type="term" value="P:homologous chromosome pairing at meiosis"/>
    <property type="evidence" value="ECO:0007669"/>
    <property type="project" value="TreeGrafter"/>
</dbReference>
<dbReference type="OMA" id="QKYHREW"/>
<evidence type="ECO:0000256" key="4">
    <source>
        <dbReference type="ARBA" id="ARBA00023054"/>
    </source>
</evidence>
<protein>
    <recommendedName>
        <fullName evidence="3">Homologous-pairing protein 2 homolog</fullName>
    </recommendedName>
</protein>
<dbReference type="GO" id="GO:0010774">
    <property type="term" value="P:meiotic strand invasion involved in reciprocal meiotic recombination"/>
    <property type="evidence" value="ECO:0007669"/>
    <property type="project" value="TreeGrafter"/>
</dbReference>
<dbReference type="Gene3D" id="1.10.10.10">
    <property type="entry name" value="Winged helix-like DNA-binding domain superfamily/Winged helix DNA-binding domain"/>
    <property type="match status" value="1"/>
</dbReference>
<dbReference type="GO" id="GO:0003690">
    <property type="term" value="F:double-stranded DNA binding"/>
    <property type="evidence" value="ECO:0007669"/>
    <property type="project" value="TreeGrafter"/>
</dbReference>
<keyword evidence="4 8" id="KW-0175">Coiled coil</keyword>
<dbReference type="InterPro" id="IPR036388">
    <property type="entry name" value="WH-like_DNA-bd_sf"/>
</dbReference>
<keyword evidence="7" id="KW-0469">Meiosis</keyword>
<dbReference type="EnsemblMetazoa" id="XM_038221109.1">
    <property type="protein sequence ID" value="XP_038077037.1"/>
    <property type="gene ID" value="LOC119744910"/>
</dbReference>
<evidence type="ECO:0000313" key="11">
    <source>
        <dbReference type="EnsemblMetazoa" id="XP_038077037.1"/>
    </source>
</evidence>
<keyword evidence="12" id="KW-1185">Reference proteome</keyword>
<keyword evidence="5" id="KW-0233">DNA recombination</keyword>
<dbReference type="PANTHER" id="PTHR15938">
    <property type="entry name" value="TBP-1 INTERACTING PROTEIN"/>
    <property type="match status" value="1"/>
</dbReference>
<organism evidence="11 12">
    <name type="scientific">Patiria miniata</name>
    <name type="common">Bat star</name>
    <name type="synonym">Asterina miniata</name>
    <dbReference type="NCBI Taxonomy" id="46514"/>
    <lineage>
        <taxon>Eukaryota</taxon>
        <taxon>Metazoa</taxon>
        <taxon>Echinodermata</taxon>
        <taxon>Eleutherozoa</taxon>
        <taxon>Asterozoa</taxon>
        <taxon>Asteroidea</taxon>
        <taxon>Valvatacea</taxon>
        <taxon>Valvatida</taxon>
        <taxon>Asterinidae</taxon>
        <taxon>Patiria</taxon>
    </lineage>
</organism>
<dbReference type="InterPro" id="IPR040661">
    <property type="entry name" value="LZ3wCH"/>
</dbReference>
<feature type="coiled-coil region" evidence="8">
    <location>
        <begin position="81"/>
        <end position="145"/>
    </location>
</feature>
<dbReference type="GO" id="GO:0000709">
    <property type="term" value="P:meiotic joint molecule formation"/>
    <property type="evidence" value="ECO:0007669"/>
    <property type="project" value="TreeGrafter"/>
</dbReference>
<dbReference type="GO" id="GO:0000794">
    <property type="term" value="C:condensed nuclear chromosome"/>
    <property type="evidence" value="ECO:0007669"/>
    <property type="project" value="TreeGrafter"/>
</dbReference>
<evidence type="ECO:0000259" key="9">
    <source>
        <dbReference type="Pfam" id="PF07106"/>
    </source>
</evidence>
<accession>A0A914BNH7</accession>
<dbReference type="GeneID" id="119744910"/>
<evidence type="ECO:0000256" key="1">
    <source>
        <dbReference type="ARBA" id="ARBA00004123"/>
    </source>
</evidence>
<evidence type="ECO:0000256" key="2">
    <source>
        <dbReference type="ARBA" id="ARBA00007922"/>
    </source>
</evidence>
<proteinExistence type="inferred from homology"/>
<feature type="domain" description="Leucine zipper with capping helix" evidence="10">
    <location>
        <begin position="149"/>
        <end position="205"/>
    </location>
</feature>
<evidence type="ECO:0000256" key="6">
    <source>
        <dbReference type="ARBA" id="ARBA00023242"/>
    </source>
</evidence>
<evidence type="ECO:0000256" key="5">
    <source>
        <dbReference type="ARBA" id="ARBA00023172"/>
    </source>
</evidence>
<dbReference type="AlphaFoldDB" id="A0A914BNH7"/>
<name>A0A914BNH7_PATMI</name>
<reference evidence="11" key="1">
    <citation type="submission" date="2022-11" db="UniProtKB">
        <authorList>
            <consortium name="EnsemblMetazoa"/>
        </authorList>
    </citation>
    <scope>IDENTIFICATION</scope>
</reference>
<dbReference type="OrthoDB" id="272266at2759"/>
<dbReference type="Pfam" id="PF07106">
    <property type="entry name" value="WHD_TBPIP"/>
    <property type="match status" value="1"/>
</dbReference>